<evidence type="ECO:0000313" key="2">
    <source>
        <dbReference type="Proteomes" id="UP000670527"/>
    </source>
</evidence>
<name>A0ABS3T6C2_9BACT</name>
<sequence length="117" mass="12700">MQVYREILPNSYLVILVESAPAATDAGLLRSALRQASRSGKEQVWLDCSGISFLPLDMLPILTRYAAWLRRRHTSLVVCHPPATAAGTSLEEISHGTLLIANTLLDAELIASEGVSE</sequence>
<dbReference type="Proteomes" id="UP000670527">
    <property type="component" value="Unassembled WGS sequence"/>
</dbReference>
<dbReference type="InterPro" id="IPR036513">
    <property type="entry name" value="STAS_dom_sf"/>
</dbReference>
<dbReference type="SUPFAM" id="SSF52091">
    <property type="entry name" value="SpoIIaa-like"/>
    <property type="match status" value="1"/>
</dbReference>
<comment type="caution">
    <text evidence="1">The sequence shown here is derived from an EMBL/GenBank/DDBJ whole genome shotgun (WGS) entry which is preliminary data.</text>
</comment>
<protein>
    <recommendedName>
        <fullName evidence="3">STAS domain-containing protein</fullName>
    </recommendedName>
</protein>
<organism evidence="1 2">
    <name type="scientific">Hymenobacter defluvii</name>
    <dbReference type="NCBI Taxonomy" id="2054411"/>
    <lineage>
        <taxon>Bacteria</taxon>
        <taxon>Pseudomonadati</taxon>
        <taxon>Bacteroidota</taxon>
        <taxon>Cytophagia</taxon>
        <taxon>Cytophagales</taxon>
        <taxon>Hymenobacteraceae</taxon>
        <taxon>Hymenobacter</taxon>
    </lineage>
</organism>
<evidence type="ECO:0008006" key="3">
    <source>
        <dbReference type="Google" id="ProtNLM"/>
    </source>
</evidence>
<proteinExistence type="predicted"/>
<accession>A0ABS3T6C2</accession>
<dbReference type="Gene3D" id="3.30.750.24">
    <property type="entry name" value="STAS domain"/>
    <property type="match status" value="1"/>
</dbReference>
<gene>
    <name evidence="1" type="ORF">J4D97_00955</name>
</gene>
<keyword evidence="2" id="KW-1185">Reference proteome</keyword>
<dbReference type="EMBL" id="JAGETX010000001">
    <property type="protein sequence ID" value="MBO3269201.1"/>
    <property type="molecule type" value="Genomic_DNA"/>
</dbReference>
<evidence type="ECO:0000313" key="1">
    <source>
        <dbReference type="EMBL" id="MBO3269201.1"/>
    </source>
</evidence>
<dbReference type="RefSeq" id="WP_208305980.1">
    <property type="nucleotide sequence ID" value="NZ_JAGETX010000001.1"/>
</dbReference>
<reference evidence="1 2" key="1">
    <citation type="submission" date="2021-03" db="EMBL/GenBank/DDBJ databases">
        <authorList>
            <person name="Kim M.K."/>
        </authorList>
    </citation>
    <scope>NUCLEOTIDE SEQUENCE [LARGE SCALE GENOMIC DNA]</scope>
    <source>
        <strain evidence="1 2">BT507</strain>
    </source>
</reference>